<dbReference type="InterPro" id="IPR036388">
    <property type="entry name" value="WH-like_DNA-bd_sf"/>
</dbReference>
<dbReference type="InterPro" id="IPR013324">
    <property type="entry name" value="RNA_pol_sigma_r3/r4-like"/>
</dbReference>
<evidence type="ECO:0000256" key="5">
    <source>
        <dbReference type="ARBA" id="ARBA00023163"/>
    </source>
</evidence>
<dbReference type="EMBL" id="JASNFN010000030">
    <property type="protein sequence ID" value="MDP5184728.1"/>
    <property type="molecule type" value="Genomic_DNA"/>
</dbReference>
<dbReference type="SUPFAM" id="SSF88659">
    <property type="entry name" value="Sigma3 and sigma4 domains of RNA polymerase sigma factors"/>
    <property type="match status" value="1"/>
</dbReference>
<protein>
    <submittedName>
        <fullName evidence="8">RNA polymerase sigma factor</fullName>
    </submittedName>
</protein>
<dbReference type="PANTHER" id="PTHR43133:SF8">
    <property type="entry name" value="RNA POLYMERASE SIGMA FACTOR HI_1459-RELATED"/>
    <property type="match status" value="1"/>
</dbReference>
<comment type="caution">
    <text evidence="8">The sequence shown here is derived from an EMBL/GenBank/DDBJ whole genome shotgun (WGS) entry which is preliminary data.</text>
</comment>
<dbReference type="CDD" id="cd06171">
    <property type="entry name" value="Sigma70_r4"/>
    <property type="match status" value="1"/>
</dbReference>
<dbReference type="Pfam" id="PF04542">
    <property type="entry name" value="Sigma70_r2"/>
    <property type="match status" value="1"/>
</dbReference>
<gene>
    <name evidence="8" type="ORF">QOZ88_19000</name>
</gene>
<reference evidence="9" key="1">
    <citation type="submission" date="2023-05" db="EMBL/GenBank/DDBJ databases">
        <title>Draft genome of Pseudofrankia sp. BMG5.37.</title>
        <authorList>
            <person name="Gtari M."/>
            <person name="Ghodhbane F."/>
            <person name="Sbissi I."/>
        </authorList>
    </citation>
    <scope>NUCLEOTIDE SEQUENCE [LARGE SCALE GENOMIC DNA]</scope>
    <source>
        <strain evidence="9">BMG 814</strain>
    </source>
</reference>
<name>A0ABT9IGL2_9ACTN</name>
<dbReference type="Pfam" id="PF04545">
    <property type="entry name" value="Sigma70_r4"/>
    <property type="match status" value="1"/>
</dbReference>
<evidence type="ECO:0000256" key="4">
    <source>
        <dbReference type="ARBA" id="ARBA00023125"/>
    </source>
</evidence>
<dbReference type="NCBIfam" id="TIGR02937">
    <property type="entry name" value="sigma70-ECF"/>
    <property type="match status" value="1"/>
</dbReference>
<evidence type="ECO:0000259" key="6">
    <source>
        <dbReference type="Pfam" id="PF04542"/>
    </source>
</evidence>
<dbReference type="InterPro" id="IPR039425">
    <property type="entry name" value="RNA_pol_sigma-70-like"/>
</dbReference>
<evidence type="ECO:0000313" key="9">
    <source>
        <dbReference type="Proteomes" id="UP001233673"/>
    </source>
</evidence>
<accession>A0ABT9IGL2</accession>
<dbReference type="Proteomes" id="UP001233673">
    <property type="component" value="Unassembled WGS sequence"/>
</dbReference>
<keyword evidence="5" id="KW-0804">Transcription</keyword>
<keyword evidence="3" id="KW-0731">Sigma factor</keyword>
<dbReference type="Gene3D" id="1.10.10.10">
    <property type="entry name" value="Winged helix-like DNA-binding domain superfamily/Winged helix DNA-binding domain"/>
    <property type="match status" value="1"/>
</dbReference>
<dbReference type="RefSeq" id="WP_306001278.1">
    <property type="nucleotide sequence ID" value="NZ_JASNFN010000030.1"/>
</dbReference>
<dbReference type="PANTHER" id="PTHR43133">
    <property type="entry name" value="RNA POLYMERASE ECF-TYPE SIGMA FACTO"/>
    <property type="match status" value="1"/>
</dbReference>
<keyword evidence="2" id="KW-0805">Transcription regulation</keyword>
<keyword evidence="4" id="KW-0238">DNA-binding</keyword>
<feature type="domain" description="RNA polymerase sigma-70 region 4" evidence="7">
    <location>
        <begin position="129"/>
        <end position="175"/>
    </location>
</feature>
<evidence type="ECO:0000256" key="3">
    <source>
        <dbReference type="ARBA" id="ARBA00023082"/>
    </source>
</evidence>
<dbReference type="InterPro" id="IPR007627">
    <property type="entry name" value="RNA_pol_sigma70_r2"/>
</dbReference>
<organism evidence="8 9">
    <name type="scientific">Blastococcus carthaginiensis</name>
    <dbReference type="NCBI Taxonomy" id="3050034"/>
    <lineage>
        <taxon>Bacteria</taxon>
        <taxon>Bacillati</taxon>
        <taxon>Actinomycetota</taxon>
        <taxon>Actinomycetes</taxon>
        <taxon>Geodermatophilales</taxon>
        <taxon>Geodermatophilaceae</taxon>
        <taxon>Blastococcus</taxon>
    </lineage>
</organism>
<dbReference type="InterPro" id="IPR007630">
    <property type="entry name" value="RNA_pol_sigma70_r4"/>
</dbReference>
<feature type="domain" description="RNA polymerase sigma-70 region 2" evidence="6">
    <location>
        <begin position="25"/>
        <end position="92"/>
    </location>
</feature>
<dbReference type="InterPro" id="IPR013325">
    <property type="entry name" value="RNA_pol_sigma_r2"/>
</dbReference>
<evidence type="ECO:0000313" key="8">
    <source>
        <dbReference type="EMBL" id="MDP5184728.1"/>
    </source>
</evidence>
<dbReference type="InterPro" id="IPR014284">
    <property type="entry name" value="RNA_pol_sigma-70_dom"/>
</dbReference>
<evidence type="ECO:0000256" key="1">
    <source>
        <dbReference type="ARBA" id="ARBA00010641"/>
    </source>
</evidence>
<evidence type="ECO:0000256" key="2">
    <source>
        <dbReference type="ARBA" id="ARBA00023015"/>
    </source>
</evidence>
<comment type="similarity">
    <text evidence="1">Belongs to the sigma-70 factor family. ECF subfamily.</text>
</comment>
<keyword evidence="9" id="KW-1185">Reference proteome</keyword>
<dbReference type="Gene3D" id="1.10.1740.10">
    <property type="match status" value="1"/>
</dbReference>
<dbReference type="SUPFAM" id="SSF88946">
    <property type="entry name" value="Sigma2 domain of RNA polymerase sigma factors"/>
    <property type="match status" value="1"/>
</dbReference>
<sequence length="185" mass="19862">MAIGTPFPEVLSAAQAGAPWAFEALYRDLAPSVTGYLRLHGALEPDDLASETFIGLFTGLSSFEGDEGALRAWVFTIAHRRLVDDWRRRSRRPQTSGSDEDLLGGTVGGNVEEDALVLLGSSAVEQLCASLPDDQRSVLLMRIVADLSLEQVAAAMGRSVAAVKALQRRGLLTLRSELERTGAPL</sequence>
<evidence type="ECO:0000259" key="7">
    <source>
        <dbReference type="Pfam" id="PF04545"/>
    </source>
</evidence>
<proteinExistence type="inferred from homology"/>